<dbReference type="InterPro" id="IPR001623">
    <property type="entry name" value="DnaJ_domain"/>
</dbReference>
<gene>
    <name evidence="3" type="ORF">Syun_024151</name>
</gene>
<comment type="caution">
    <text evidence="3">The sequence shown here is derived from an EMBL/GenBank/DDBJ whole genome shotgun (WGS) entry which is preliminary data.</text>
</comment>
<feature type="domain" description="J" evidence="1">
    <location>
        <begin position="86"/>
        <end position="149"/>
    </location>
</feature>
<dbReference type="Proteomes" id="UP001420932">
    <property type="component" value="Unassembled WGS sequence"/>
</dbReference>
<dbReference type="PROSITE" id="PS51379">
    <property type="entry name" value="4FE4S_FER_2"/>
    <property type="match status" value="1"/>
</dbReference>
<accession>A0AAP0FEG1</accession>
<dbReference type="CDD" id="cd06257">
    <property type="entry name" value="DnaJ"/>
    <property type="match status" value="1"/>
</dbReference>
<dbReference type="SUPFAM" id="SSF54862">
    <property type="entry name" value="4Fe-4S ferredoxins"/>
    <property type="match status" value="1"/>
</dbReference>
<dbReference type="PANTHER" id="PTHR45295:SF4">
    <property type="entry name" value="OS06G0474800 PROTEIN"/>
    <property type="match status" value="1"/>
</dbReference>
<dbReference type="SUPFAM" id="SSF46565">
    <property type="entry name" value="Chaperone J-domain"/>
    <property type="match status" value="1"/>
</dbReference>
<evidence type="ECO:0000313" key="4">
    <source>
        <dbReference type="Proteomes" id="UP001420932"/>
    </source>
</evidence>
<dbReference type="AlphaFoldDB" id="A0AAP0FEG1"/>
<name>A0AAP0FEG1_9MAGN</name>
<dbReference type="EMBL" id="JBBNAF010000010">
    <property type="protein sequence ID" value="KAK9108140.1"/>
    <property type="molecule type" value="Genomic_DNA"/>
</dbReference>
<dbReference type="Gene3D" id="1.10.287.110">
    <property type="entry name" value="DnaJ domain"/>
    <property type="match status" value="1"/>
</dbReference>
<proteinExistence type="predicted"/>
<dbReference type="PROSITE" id="PS50076">
    <property type="entry name" value="DNAJ_2"/>
    <property type="match status" value="1"/>
</dbReference>
<feature type="domain" description="4Fe-4S ferredoxin-type" evidence="2">
    <location>
        <begin position="175"/>
        <end position="203"/>
    </location>
</feature>
<dbReference type="Pfam" id="PF00226">
    <property type="entry name" value="DnaJ"/>
    <property type="match status" value="1"/>
</dbReference>
<evidence type="ECO:0000313" key="3">
    <source>
        <dbReference type="EMBL" id="KAK9108140.1"/>
    </source>
</evidence>
<dbReference type="InterPro" id="IPR036869">
    <property type="entry name" value="J_dom_sf"/>
</dbReference>
<organism evidence="3 4">
    <name type="scientific">Stephania yunnanensis</name>
    <dbReference type="NCBI Taxonomy" id="152371"/>
    <lineage>
        <taxon>Eukaryota</taxon>
        <taxon>Viridiplantae</taxon>
        <taxon>Streptophyta</taxon>
        <taxon>Embryophyta</taxon>
        <taxon>Tracheophyta</taxon>
        <taxon>Spermatophyta</taxon>
        <taxon>Magnoliopsida</taxon>
        <taxon>Ranunculales</taxon>
        <taxon>Menispermaceae</taxon>
        <taxon>Menispermoideae</taxon>
        <taxon>Cissampelideae</taxon>
        <taxon>Stephania</taxon>
    </lineage>
</organism>
<reference evidence="3 4" key="1">
    <citation type="submission" date="2024-01" db="EMBL/GenBank/DDBJ databases">
        <title>Genome assemblies of Stephania.</title>
        <authorList>
            <person name="Yang L."/>
        </authorList>
    </citation>
    <scope>NUCLEOTIDE SEQUENCE [LARGE SCALE GENOMIC DNA]</scope>
    <source>
        <strain evidence="3">YNDBR</strain>
        <tissue evidence="3">Leaf</tissue>
    </source>
</reference>
<dbReference type="Pfam" id="PF13370">
    <property type="entry name" value="Fer4_13"/>
    <property type="match status" value="1"/>
</dbReference>
<dbReference type="SMART" id="SM00271">
    <property type="entry name" value="DnaJ"/>
    <property type="match status" value="1"/>
</dbReference>
<evidence type="ECO:0000259" key="1">
    <source>
        <dbReference type="PROSITE" id="PS50076"/>
    </source>
</evidence>
<dbReference type="Gene3D" id="3.30.70.20">
    <property type="match status" value="1"/>
</dbReference>
<dbReference type="PANTHER" id="PTHR45295">
    <property type="entry name" value="CHAPERONE PROTEIN DNAJ C76, CHLOROPLASTIC"/>
    <property type="match status" value="1"/>
</dbReference>
<keyword evidence="4" id="KW-1185">Reference proteome</keyword>
<protein>
    <recommendedName>
        <fullName evidence="5">J domain-containing protein</fullName>
    </recommendedName>
</protein>
<sequence>MLAFRECRKVEVSTWISDSNTSNKHLRKTKRMNISSTVVHPCSMVKPDRSPKCFHARTPMSRLWKKRQAMIRCCDRGGSSSPRTVNYYELLGVSSDSNPQQIKDAYRKLQKKYHPDVAGQKGHAYTLLLNEAYQVLMRDDLRQDYDASIGRVRGNFGESFTGVAHSSWRGPCRPQALFVDENACIGCRECVHHASNTFTLDEALGCARVKVQYGDDDKQIEVSVDSCPVNCIHWVDREELAALEYLVQPQPKEAYGVFGGGWERPSNVFATAKFFNKRLKEQHQHAKYKDVRVTVEEETPEQVKARVTAAMKLQVESFLKIWSWLRKTSGVNQ</sequence>
<evidence type="ECO:0000259" key="2">
    <source>
        <dbReference type="PROSITE" id="PS51379"/>
    </source>
</evidence>
<dbReference type="InterPro" id="IPR017896">
    <property type="entry name" value="4Fe4S_Fe-S-bd"/>
</dbReference>
<evidence type="ECO:0008006" key="5">
    <source>
        <dbReference type="Google" id="ProtNLM"/>
    </source>
</evidence>
<dbReference type="PRINTS" id="PR00625">
    <property type="entry name" value="JDOMAIN"/>
</dbReference>